<dbReference type="EMBL" id="JACHKA010000001">
    <property type="protein sequence ID" value="MBB5984541.1"/>
    <property type="molecule type" value="Genomic_DNA"/>
</dbReference>
<keyword evidence="2" id="KW-1185">Reference proteome</keyword>
<dbReference type="RefSeq" id="WP_184149825.1">
    <property type="nucleotide sequence ID" value="NZ_JACHKA010000001.1"/>
</dbReference>
<comment type="caution">
    <text evidence="1">The sequence shown here is derived from an EMBL/GenBank/DDBJ whole genome shotgun (WGS) entry which is preliminary data.</text>
</comment>
<dbReference type="SUPFAM" id="SSF54427">
    <property type="entry name" value="NTF2-like"/>
    <property type="match status" value="1"/>
</dbReference>
<protein>
    <submittedName>
        <fullName evidence="1">SnoaL-like aldol condensation-catalyzing enzyme</fullName>
    </submittedName>
</protein>
<proteinExistence type="predicted"/>
<dbReference type="Proteomes" id="UP001138540">
    <property type="component" value="Unassembled WGS sequence"/>
</dbReference>
<sequence>MTDAQRAIEAANKQVVLDMWHEVIDGRNVAAAANYIARDYIQNSPSAPSGLEALIAFLRREFDDAPPRAPGTYPLTRFEFVLAEGDQP</sequence>
<organism evidence="1 2">
    <name type="scientific">Sphingobium lignivorans</name>
    <dbReference type="NCBI Taxonomy" id="2735886"/>
    <lineage>
        <taxon>Bacteria</taxon>
        <taxon>Pseudomonadati</taxon>
        <taxon>Pseudomonadota</taxon>
        <taxon>Alphaproteobacteria</taxon>
        <taxon>Sphingomonadales</taxon>
        <taxon>Sphingomonadaceae</taxon>
        <taxon>Sphingobium</taxon>
    </lineage>
</organism>
<evidence type="ECO:0000313" key="1">
    <source>
        <dbReference type="EMBL" id="MBB5984541.1"/>
    </source>
</evidence>
<dbReference type="Gene3D" id="3.10.450.50">
    <property type="match status" value="1"/>
</dbReference>
<dbReference type="InterPro" id="IPR032710">
    <property type="entry name" value="NTF2-like_dom_sf"/>
</dbReference>
<reference evidence="1 2" key="1">
    <citation type="submission" date="2020-08" db="EMBL/GenBank/DDBJ databases">
        <title>Exploring microbial biodiversity for novel pathways involved in the catabolism of aromatic compounds derived from lignin.</title>
        <authorList>
            <person name="Elkins J."/>
        </authorList>
    </citation>
    <scope>NUCLEOTIDE SEQUENCE [LARGE SCALE GENOMIC DNA]</scope>
    <source>
        <strain evidence="1 2">B1D3A</strain>
    </source>
</reference>
<accession>A0ABR6NB75</accession>
<evidence type="ECO:0000313" key="2">
    <source>
        <dbReference type="Proteomes" id="UP001138540"/>
    </source>
</evidence>
<name>A0ABR6NB75_9SPHN</name>
<gene>
    <name evidence="1" type="ORF">HNP60_000515</name>
</gene>